<proteinExistence type="predicted"/>
<sequence length="461" mass="52479">MQRRNFLKSTALFGAALAASQANAFSLWKNSAQKRIALVGTGIRGSSLWGRNLVENYGEQVEFVGLCDINPGRVAFVKGAMGVDCPAYTDFDKMMTEAKPEWVIVTTMDSTHDAFIIGAMEHGANVITEKPMTTDAEKCQAILDAQERTGKQVLVTFNYRHSPHNTAIKQLLHDEEVGKVTSVDFHWYLNVYHGASYFRRWHGYVENSGSLWVHKATHHFDLLNWWVNAKPVAVTAFGALEHYGKNGPFRGESCRSCEHKAECPYYWDITEDEYLMNLYVDNEEYDGYIRDSCVFREDINIWDKMSAQILYDNDVVVNYSLTTYSPYEGYRIAFNGHNGRIDSWEDIPYQRGEYSKDEQAALHGAEMEFKTEEVPTEFHEVILHKNFERDFKSIKVPKYRYGHGGGDRRMLDYLFVNPDAADPLGHMAGTTDGAYSVLIGIAARKSIAEGRMVRLDELVKV</sequence>
<dbReference type="InterPro" id="IPR000683">
    <property type="entry name" value="Gfo/Idh/MocA-like_OxRdtase_N"/>
</dbReference>
<evidence type="ECO:0000256" key="1">
    <source>
        <dbReference type="SAM" id="SignalP"/>
    </source>
</evidence>
<dbReference type="PANTHER" id="PTHR43377:SF2">
    <property type="entry name" value="BINDING ROSSMANN FOLD OXIDOREDUCTASE, PUTATIVE (AFU_ORTHOLOGUE AFUA_4G00560)-RELATED"/>
    <property type="match status" value="1"/>
</dbReference>
<accession>A0A2S6I0U2</accession>
<keyword evidence="5" id="KW-1185">Reference proteome</keyword>
<protein>
    <submittedName>
        <fullName evidence="4">Oxidoreductase family protein</fullName>
    </submittedName>
</protein>
<dbReference type="OrthoDB" id="9781031at2"/>
<feature type="domain" description="Gfo/Idh/MocA-like oxidoreductase C-terminal" evidence="3">
    <location>
        <begin position="169"/>
        <end position="455"/>
    </location>
</feature>
<evidence type="ECO:0000259" key="2">
    <source>
        <dbReference type="Pfam" id="PF01408"/>
    </source>
</evidence>
<feature type="domain" description="Gfo/Idh/MocA-like oxidoreductase N-terminal" evidence="2">
    <location>
        <begin position="35"/>
        <end position="157"/>
    </location>
</feature>
<reference evidence="4 5" key="1">
    <citation type="submission" date="2018-02" db="EMBL/GenBank/DDBJ databases">
        <title>Genomic Encyclopedia of Archaeal and Bacterial Type Strains, Phase II (KMG-II): from individual species to whole genera.</title>
        <authorList>
            <person name="Goeker M."/>
        </authorList>
    </citation>
    <scope>NUCLEOTIDE SEQUENCE [LARGE SCALE GENOMIC DNA]</scope>
    <source>
        <strain evidence="4 5">DSM 29526</strain>
    </source>
</reference>
<evidence type="ECO:0000313" key="4">
    <source>
        <dbReference type="EMBL" id="PPK84385.1"/>
    </source>
</evidence>
<gene>
    <name evidence="4" type="ORF">CLV84_4155</name>
</gene>
<dbReference type="Gene3D" id="3.40.50.720">
    <property type="entry name" value="NAD(P)-binding Rossmann-like Domain"/>
    <property type="match status" value="1"/>
</dbReference>
<dbReference type="GO" id="GO:0000166">
    <property type="term" value="F:nucleotide binding"/>
    <property type="evidence" value="ECO:0007669"/>
    <property type="project" value="InterPro"/>
</dbReference>
<dbReference type="Pfam" id="PF01408">
    <property type="entry name" value="GFO_IDH_MocA"/>
    <property type="match status" value="1"/>
</dbReference>
<dbReference type="AlphaFoldDB" id="A0A2S6I0U2"/>
<name>A0A2S6I0U2_9BACT</name>
<dbReference type="Gene3D" id="3.30.360.10">
    <property type="entry name" value="Dihydrodipicolinate Reductase, domain 2"/>
    <property type="match status" value="1"/>
</dbReference>
<feature type="chain" id="PRO_5015759434" evidence="1">
    <location>
        <begin position="25"/>
        <end position="461"/>
    </location>
</feature>
<dbReference type="InterPro" id="IPR036291">
    <property type="entry name" value="NAD(P)-bd_dom_sf"/>
</dbReference>
<dbReference type="InterPro" id="IPR004104">
    <property type="entry name" value="Gfo/Idh/MocA-like_OxRdtase_C"/>
</dbReference>
<dbReference type="RefSeq" id="WP_104421740.1">
    <property type="nucleotide sequence ID" value="NZ_PTJC01000008.1"/>
</dbReference>
<dbReference type="SUPFAM" id="SSF51735">
    <property type="entry name" value="NAD(P)-binding Rossmann-fold domains"/>
    <property type="match status" value="1"/>
</dbReference>
<keyword evidence="1" id="KW-0732">Signal</keyword>
<dbReference type="Pfam" id="PF02894">
    <property type="entry name" value="GFO_IDH_MocA_C"/>
    <property type="match status" value="1"/>
</dbReference>
<dbReference type="InterPro" id="IPR051450">
    <property type="entry name" value="Gfo/Idh/MocA_Oxidoreductases"/>
</dbReference>
<organism evidence="4 5">
    <name type="scientific">Neolewinella xylanilytica</name>
    <dbReference type="NCBI Taxonomy" id="1514080"/>
    <lineage>
        <taxon>Bacteria</taxon>
        <taxon>Pseudomonadati</taxon>
        <taxon>Bacteroidota</taxon>
        <taxon>Saprospiria</taxon>
        <taxon>Saprospirales</taxon>
        <taxon>Lewinellaceae</taxon>
        <taxon>Neolewinella</taxon>
    </lineage>
</organism>
<evidence type="ECO:0000313" key="5">
    <source>
        <dbReference type="Proteomes" id="UP000237662"/>
    </source>
</evidence>
<dbReference type="EMBL" id="PTJC01000008">
    <property type="protein sequence ID" value="PPK84385.1"/>
    <property type="molecule type" value="Genomic_DNA"/>
</dbReference>
<dbReference type="InterPro" id="IPR006311">
    <property type="entry name" value="TAT_signal"/>
</dbReference>
<comment type="caution">
    <text evidence="4">The sequence shown here is derived from an EMBL/GenBank/DDBJ whole genome shotgun (WGS) entry which is preliminary data.</text>
</comment>
<dbReference type="PROSITE" id="PS51318">
    <property type="entry name" value="TAT"/>
    <property type="match status" value="1"/>
</dbReference>
<dbReference type="SUPFAM" id="SSF55347">
    <property type="entry name" value="Glyceraldehyde-3-phosphate dehydrogenase-like, C-terminal domain"/>
    <property type="match status" value="1"/>
</dbReference>
<evidence type="ECO:0000259" key="3">
    <source>
        <dbReference type="Pfam" id="PF02894"/>
    </source>
</evidence>
<feature type="signal peptide" evidence="1">
    <location>
        <begin position="1"/>
        <end position="24"/>
    </location>
</feature>
<dbReference type="PANTHER" id="PTHR43377">
    <property type="entry name" value="BILIVERDIN REDUCTASE A"/>
    <property type="match status" value="1"/>
</dbReference>
<dbReference type="Proteomes" id="UP000237662">
    <property type="component" value="Unassembled WGS sequence"/>
</dbReference>